<dbReference type="EMBL" id="CAXKWB010102501">
    <property type="protein sequence ID" value="CAL4226065.1"/>
    <property type="molecule type" value="Genomic_DNA"/>
</dbReference>
<keyword evidence="3" id="KW-1185">Reference proteome</keyword>
<sequence length="141" mass="15312">DPKIQNELQRLVDAGTLTQEDFSIITQQPGQKGHIKVEKRVYNRRGWSDSVGEAFNDLGETLSNTGNNIGDTVGAWGNNVGNGAKVAAATVVDAVADVVGKRGYQAVSGPRYSSVSDQEYSDASGPTKKRRLRYWLNSLQK</sequence>
<feature type="non-terminal residue" evidence="2">
    <location>
        <position position="1"/>
    </location>
</feature>
<name>A0AAV2SRG7_MEGNR</name>
<dbReference type="Proteomes" id="UP001497623">
    <property type="component" value="Unassembled WGS sequence"/>
</dbReference>
<feature type="region of interest" description="Disordered" evidence="1">
    <location>
        <begin position="107"/>
        <end position="126"/>
    </location>
</feature>
<dbReference type="AlphaFoldDB" id="A0AAV2SRG7"/>
<gene>
    <name evidence="2" type="ORF">MNOR_LOCUS39431</name>
</gene>
<evidence type="ECO:0000256" key="1">
    <source>
        <dbReference type="SAM" id="MobiDB-lite"/>
    </source>
</evidence>
<organism evidence="2 3">
    <name type="scientific">Meganyctiphanes norvegica</name>
    <name type="common">Northern krill</name>
    <name type="synonym">Thysanopoda norvegica</name>
    <dbReference type="NCBI Taxonomy" id="48144"/>
    <lineage>
        <taxon>Eukaryota</taxon>
        <taxon>Metazoa</taxon>
        <taxon>Ecdysozoa</taxon>
        <taxon>Arthropoda</taxon>
        <taxon>Crustacea</taxon>
        <taxon>Multicrustacea</taxon>
        <taxon>Malacostraca</taxon>
        <taxon>Eumalacostraca</taxon>
        <taxon>Eucarida</taxon>
        <taxon>Euphausiacea</taxon>
        <taxon>Euphausiidae</taxon>
        <taxon>Meganyctiphanes</taxon>
    </lineage>
</organism>
<proteinExistence type="predicted"/>
<accession>A0AAV2SRG7</accession>
<protein>
    <submittedName>
        <fullName evidence="2">Uncharacterized protein</fullName>
    </submittedName>
</protein>
<evidence type="ECO:0000313" key="3">
    <source>
        <dbReference type="Proteomes" id="UP001497623"/>
    </source>
</evidence>
<comment type="caution">
    <text evidence="2">The sequence shown here is derived from an EMBL/GenBank/DDBJ whole genome shotgun (WGS) entry which is preliminary data.</text>
</comment>
<reference evidence="2 3" key="1">
    <citation type="submission" date="2024-05" db="EMBL/GenBank/DDBJ databases">
        <authorList>
            <person name="Wallberg A."/>
        </authorList>
    </citation>
    <scope>NUCLEOTIDE SEQUENCE [LARGE SCALE GENOMIC DNA]</scope>
</reference>
<evidence type="ECO:0000313" key="2">
    <source>
        <dbReference type="EMBL" id="CAL4226065.1"/>
    </source>
</evidence>